<evidence type="ECO:0000256" key="1">
    <source>
        <dbReference type="ARBA" id="ARBA00004141"/>
    </source>
</evidence>
<keyword evidence="4 5" id="KW-0472">Membrane</keyword>
<dbReference type="Pfam" id="PF13903">
    <property type="entry name" value="Claudin_2"/>
    <property type="match status" value="1"/>
</dbReference>
<keyword evidence="2 5" id="KW-0812">Transmembrane</keyword>
<dbReference type="GO" id="GO:0016020">
    <property type="term" value="C:membrane"/>
    <property type="evidence" value="ECO:0007669"/>
    <property type="project" value="UniProtKB-SubCell"/>
</dbReference>
<comment type="subcellular location">
    <subcellularLocation>
        <location evidence="1">Membrane</location>
        <topology evidence="1">Multi-pass membrane protein</topology>
    </subcellularLocation>
</comment>
<feature type="transmembrane region" description="Helical" evidence="5">
    <location>
        <begin position="204"/>
        <end position="228"/>
    </location>
</feature>
<dbReference type="VEuPathDB" id="VectorBase:GPPI022899"/>
<dbReference type="EMBL" id="JXJN01010336">
    <property type="status" value="NOT_ANNOTATED_CDS"/>
    <property type="molecule type" value="Genomic_DNA"/>
</dbReference>
<reference evidence="6" key="2">
    <citation type="submission" date="2020-05" db="UniProtKB">
        <authorList>
            <consortium name="EnsemblMetazoa"/>
        </authorList>
    </citation>
    <scope>IDENTIFICATION</scope>
    <source>
        <strain evidence="6">IAEA</strain>
    </source>
</reference>
<evidence type="ECO:0000256" key="2">
    <source>
        <dbReference type="ARBA" id="ARBA00022692"/>
    </source>
</evidence>
<organism evidence="6 7">
    <name type="scientific">Glossina palpalis gambiensis</name>
    <dbReference type="NCBI Taxonomy" id="67801"/>
    <lineage>
        <taxon>Eukaryota</taxon>
        <taxon>Metazoa</taxon>
        <taxon>Ecdysozoa</taxon>
        <taxon>Arthropoda</taxon>
        <taxon>Hexapoda</taxon>
        <taxon>Insecta</taxon>
        <taxon>Pterygota</taxon>
        <taxon>Neoptera</taxon>
        <taxon>Endopterygota</taxon>
        <taxon>Diptera</taxon>
        <taxon>Brachycera</taxon>
        <taxon>Muscomorpha</taxon>
        <taxon>Hippoboscoidea</taxon>
        <taxon>Glossinidae</taxon>
        <taxon>Glossina</taxon>
    </lineage>
</organism>
<evidence type="ECO:0000313" key="6">
    <source>
        <dbReference type="EnsemblMetazoa" id="GPPI022899-PA"/>
    </source>
</evidence>
<protein>
    <submittedName>
        <fullName evidence="6">Uncharacterized protein</fullName>
    </submittedName>
</protein>
<proteinExistence type="predicted"/>
<dbReference type="AlphaFoldDB" id="A0A1B0B997"/>
<evidence type="ECO:0000256" key="3">
    <source>
        <dbReference type="ARBA" id="ARBA00022989"/>
    </source>
</evidence>
<keyword evidence="7" id="KW-1185">Reference proteome</keyword>
<dbReference type="STRING" id="67801.A0A1B0B997"/>
<reference evidence="7" key="1">
    <citation type="submission" date="2015-01" db="EMBL/GenBank/DDBJ databases">
        <authorList>
            <person name="Aksoy S."/>
            <person name="Warren W."/>
            <person name="Wilson R.K."/>
        </authorList>
    </citation>
    <scope>NUCLEOTIDE SEQUENCE [LARGE SCALE GENOMIC DNA]</scope>
    <source>
        <strain evidence="7">IAEA</strain>
    </source>
</reference>
<dbReference type="EnsemblMetazoa" id="GPPI022899-RA">
    <property type="protein sequence ID" value="GPPI022899-PA"/>
    <property type="gene ID" value="GPPI022899"/>
</dbReference>
<dbReference type="Proteomes" id="UP000092460">
    <property type="component" value="Unassembled WGS sequence"/>
</dbReference>
<dbReference type="GO" id="GO:0035151">
    <property type="term" value="P:regulation of tube size, open tracheal system"/>
    <property type="evidence" value="ECO:0007669"/>
    <property type="project" value="TreeGrafter"/>
</dbReference>
<dbReference type="PANTHER" id="PTHR21284:SF6">
    <property type="entry name" value="SINUOUS"/>
    <property type="match status" value="1"/>
</dbReference>
<feature type="transmembrane region" description="Helical" evidence="5">
    <location>
        <begin position="144"/>
        <end position="166"/>
    </location>
</feature>
<accession>A0A1B0B997</accession>
<feature type="transmembrane region" description="Helical" evidence="5">
    <location>
        <begin position="62"/>
        <end position="83"/>
    </location>
</feature>
<sequence length="254" mass="28536">MQSNITGIVYVVALVVSRVKSGLTSKFHLQIMQKISQISREDSQENLPAIVQTSVNMKRRTVAGSTGIGFFVLAFGFIAIAFATPNWLVSDYRLAGAKLERLGLWVHCFRSLPDVNDDSQRRFFVGCRWVYDPFTTGYDEIRGFLLPGFMIATQFFFTLSFIAMLISAIGYVILAGGICASIAVILFASLGNRNDWMPEHANNWFGWSFILACIGAVSALVTATLFLTEVHVQLRKRRYFKESQTKFEMMHASQ</sequence>
<evidence type="ECO:0000313" key="7">
    <source>
        <dbReference type="Proteomes" id="UP000092460"/>
    </source>
</evidence>
<dbReference type="PANTHER" id="PTHR21284">
    <property type="entry name" value="EG:80H7.2 PROTEIN"/>
    <property type="match status" value="1"/>
</dbReference>
<keyword evidence="3 5" id="KW-1133">Transmembrane helix</keyword>
<evidence type="ECO:0000256" key="4">
    <source>
        <dbReference type="ARBA" id="ARBA00023136"/>
    </source>
</evidence>
<name>A0A1B0B997_9MUSC</name>
<feature type="transmembrane region" description="Helical" evidence="5">
    <location>
        <begin position="171"/>
        <end position="192"/>
    </location>
</feature>
<dbReference type="GO" id="GO:0019991">
    <property type="term" value="P:septate junction assembly"/>
    <property type="evidence" value="ECO:0007669"/>
    <property type="project" value="TreeGrafter"/>
</dbReference>
<dbReference type="Gene3D" id="1.20.140.150">
    <property type="match status" value="1"/>
</dbReference>
<dbReference type="GO" id="GO:0005918">
    <property type="term" value="C:septate junction"/>
    <property type="evidence" value="ECO:0007669"/>
    <property type="project" value="TreeGrafter"/>
</dbReference>
<dbReference type="InterPro" id="IPR004031">
    <property type="entry name" value="PMP22/EMP/MP20/Claudin"/>
</dbReference>
<evidence type="ECO:0000256" key="5">
    <source>
        <dbReference type="SAM" id="Phobius"/>
    </source>
</evidence>